<feature type="transmembrane region" description="Helical" evidence="1">
    <location>
        <begin position="201"/>
        <end position="223"/>
    </location>
</feature>
<evidence type="ECO:0000313" key="3">
    <source>
        <dbReference type="Proteomes" id="UP000838672"/>
    </source>
</evidence>
<dbReference type="RefSeq" id="WP_237466160.1">
    <property type="nucleotide sequence ID" value="NZ_CAKLDI010000001.1"/>
</dbReference>
<evidence type="ECO:0000256" key="1">
    <source>
        <dbReference type="SAM" id="Phobius"/>
    </source>
</evidence>
<feature type="transmembrane region" description="Helical" evidence="1">
    <location>
        <begin position="138"/>
        <end position="157"/>
    </location>
</feature>
<keyword evidence="1" id="KW-0472">Membrane</keyword>
<keyword evidence="3" id="KW-1185">Reference proteome</keyword>
<organism evidence="2 3">
    <name type="scientific">Vibrio stylophorae</name>
    <dbReference type="NCBI Taxonomy" id="659351"/>
    <lineage>
        <taxon>Bacteria</taxon>
        <taxon>Pseudomonadati</taxon>
        <taxon>Pseudomonadota</taxon>
        <taxon>Gammaproteobacteria</taxon>
        <taxon>Vibrionales</taxon>
        <taxon>Vibrionaceae</taxon>
        <taxon>Vibrio</taxon>
    </lineage>
</organism>
<comment type="caution">
    <text evidence="2">The sequence shown here is derived from an EMBL/GenBank/DDBJ whole genome shotgun (WGS) entry which is preliminary data.</text>
</comment>
<dbReference type="EMBL" id="CAKLDI010000001">
    <property type="protein sequence ID" value="CAH0533738.1"/>
    <property type="molecule type" value="Genomic_DNA"/>
</dbReference>
<keyword evidence="1" id="KW-1133">Transmembrane helix</keyword>
<name>A0ABN8DT51_9VIBR</name>
<feature type="transmembrane region" description="Helical" evidence="1">
    <location>
        <begin position="80"/>
        <end position="99"/>
    </location>
</feature>
<feature type="transmembrane region" description="Helical" evidence="1">
    <location>
        <begin position="169"/>
        <end position="189"/>
    </location>
</feature>
<accession>A0ABN8DT51</accession>
<sequence>MLLVVVLFALIGATVLSGVVLSRGQICPGQRRRLLKEMVILLGGYALTALLDPWLLLALIPMGIYLLWRHKGWKKNHDPLWLLALTAAAAAAWLMQFAWQFSPAALVFSVLACAVMGSSLMHVMLLQAKSRLQAFYRILPVAGIISAMPLCLTVAYAMLSMTQAQQQMIMATFITGFVMLVIGLVAWSVSFWRLKEMPKWLLLSSHVVLLLAMVLLNACVFWGPVTA</sequence>
<protein>
    <recommendedName>
        <fullName evidence="4">DUF5134 domain-containing protein</fullName>
    </recommendedName>
</protein>
<proteinExistence type="predicted"/>
<gene>
    <name evidence="2" type="ORF">VST7929_01613</name>
</gene>
<reference evidence="2" key="1">
    <citation type="submission" date="2021-11" db="EMBL/GenBank/DDBJ databases">
        <authorList>
            <person name="Rodrigo-Torres L."/>
            <person name="Arahal R. D."/>
            <person name="Lucena T."/>
        </authorList>
    </citation>
    <scope>NUCLEOTIDE SEQUENCE</scope>
    <source>
        <strain evidence="2">CECT 7929</strain>
    </source>
</reference>
<feature type="transmembrane region" description="Helical" evidence="1">
    <location>
        <begin position="105"/>
        <end position="126"/>
    </location>
</feature>
<dbReference type="Proteomes" id="UP000838672">
    <property type="component" value="Unassembled WGS sequence"/>
</dbReference>
<evidence type="ECO:0000313" key="2">
    <source>
        <dbReference type="EMBL" id="CAH0533738.1"/>
    </source>
</evidence>
<keyword evidence="1" id="KW-0812">Transmembrane</keyword>
<feature type="transmembrane region" description="Helical" evidence="1">
    <location>
        <begin position="40"/>
        <end position="68"/>
    </location>
</feature>
<evidence type="ECO:0008006" key="4">
    <source>
        <dbReference type="Google" id="ProtNLM"/>
    </source>
</evidence>